<accession>A0A9P8ZWP8</accession>
<dbReference type="InterPro" id="IPR050593">
    <property type="entry name" value="LovG"/>
</dbReference>
<dbReference type="AlphaFoldDB" id="A0A9P8ZWP8"/>
<name>A0A9P8ZWP8_9PEZI</name>
<sequence length="254" mass="28264">MKFLCLPGAYGSAEKFKVQLAPLVNELTGDNSAEFHFIDGPCEAIPPKGFEDFFGKPPYYRFIEPDDKTGDETDPLSRIRDFPECDTPEETMRELMKEGVASCILSTIKAIQYLFKIMEEEGPFEGIIGYSEGATVAGTLLLAEQRRKQYEGYEPMIKCAIFFAGWPPLDPQTFAMVLSDETDVMIDIHTCHIIGSLDPYVGGSLALYNTCDTDIAYMFDHGKGHTLPRDAAVIKELGDVVRNMIKESTGAEED</sequence>
<dbReference type="GO" id="GO:0005634">
    <property type="term" value="C:nucleus"/>
    <property type="evidence" value="ECO:0007669"/>
    <property type="project" value="TreeGrafter"/>
</dbReference>
<feature type="domain" description="Serine hydrolase" evidence="2">
    <location>
        <begin position="2"/>
        <end position="234"/>
    </location>
</feature>
<dbReference type="GO" id="GO:0005737">
    <property type="term" value="C:cytoplasm"/>
    <property type="evidence" value="ECO:0007669"/>
    <property type="project" value="TreeGrafter"/>
</dbReference>
<dbReference type="GeneID" id="70136641"/>
<evidence type="ECO:0000313" key="4">
    <source>
        <dbReference type="Proteomes" id="UP000758603"/>
    </source>
</evidence>
<dbReference type="InterPro" id="IPR029058">
    <property type="entry name" value="AB_hydrolase_fold"/>
</dbReference>
<dbReference type="EMBL" id="JAGPXC010000006">
    <property type="protein sequence ID" value="KAH6652322.1"/>
    <property type="molecule type" value="Genomic_DNA"/>
</dbReference>
<evidence type="ECO:0000313" key="3">
    <source>
        <dbReference type="EMBL" id="KAH6652322.1"/>
    </source>
</evidence>
<proteinExistence type="predicted"/>
<dbReference type="OrthoDB" id="414698at2759"/>
<gene>
    <name evidence="3" type="ORF">BKA67DRAFT_661069</name>
</gene>
<evidence type="ECO:0000256" key="1">
    <source>
        <dbReference type="ARBA" id="ARBA00022801"/>
    </source>
</evidence>
<dbReference type="Proteomes" id="UP000758603">
    <property type="component" value="Unassembled WGS sequence"/>
</dbReference>
<dbReference type="InterPro" id="IPR005645">
    <property type="entry name" value="FSH-like_dom"/>
</dbReference>
<organism evidence="3 4">
    <name type="scientific">Truncatella angustata</name>
    <dbReference type="NCBI Taxonomy" id="152316"/>
    <lineage>
        <taxon>Eukaryota</taxon>
        <taxon>Fungi</taxon>
        <taxon>Dikarya</taxon>
        <taxon>Ascomycota</taxon>
        <taxon>Pezizomycotina</taxon>
        <taxon>Sordariomycetes</taxon>
        <taxon>Xylariomycetidae</taxon>
        <taxon>Amphisphaeriales</taxon>
        <taxon>Sporocadaceae</taxon>
        <taxon>Truncatella</taxon>
    </lineage>
</organism>
<dbReference type="GO" id="GO:0019748">
    <property type="term" value="P:secondary metabolic process"/>
    <property type="evidence" value="ECO:0007669"/>
    <property type="project" value="TreeGrafter"/>
</dbReference>
<dbReference type="RefSeq" id="XP_045956600.1">
    <property type="nucleotide sequence ID" value="XM_046107750.1"/>
</dbReference>
<keyword evidence="1 3" id="KW-0378">Hydrolase</keyword>
<dbReference type="PANTHER" id="PTHR48070">
    <property type="entry name" value="ESTERASE OVCA2"/>
    <property type="match status" value="1"/>
</dbReference>
<dbReference type="Pfam" id="PF03959">
    <property type="entry name" value="FSH1"/>
    <property type="match status" value="1"/>
</dbReference>
<reference evidence="3" key="1">
    <citation type="journal article" date="2021" name="Nat. Commun.">
        <title>Genetic determinants of endophytism in the Arabidopsis root mycobiome.</title>
        <authorList>
            <person name="Mesny F."/>
            <person name="Miyauchi S."/>
            <person name="Thiergart T."/>
            <person name="Pickel B."/>
            <person name="Atanasova L."/>
            <person name="Karlsson M."/>
            <person name="Huettel B."/>
            <person name="Barry K.W."/>
            <person name="Haridas S."/>
            <person name="Chen C."/>
            <person name="Bauer D."/>
            <person name="Andreopoulos W."/>
            <person name="Pangilinan J."/>
            <person name="LaButti K."/>
            <person name="Riley R."/>
            <person name="Lipzen A."/>
            <person name="Clum A."/>
            <person name="Drula E."/>
            <person name="Henrissat B."/>
            <person name="Kohler A."/>
            <person name="Grigoriev I.V."/>
            <person name="Martin F.M."/>
            <person name="Hacquard S."/>
        </authorList>
    </citation>
    <scope>NUCLEOTIDE SEQUENCE</scope>
    <source>
        <strain evidence="3">MPI-SDFR-AT-0073</strain>
    </source>
</reference>
<dbReference type="PANTHER" id="PTHR48070:SF4">
    <property type="entry name" value="ESTERASE ALNB"/>
    <property type="match status" value="1"/>
</dbReference>
<dbReference type="Gene3D" id="3.40.50.1820">
    <property type="entry name" value="alpha/beta hydrolase"/>
    <property type="match status" value="1"/>
</dbReference>
<protein>
    <submittedName>
        <fullName evidence="3">Serine hydrolase FSH</fullName>
    </submittedName>
</protein>
<dbReference type="GO" id="GO:0016787">
    <property type="term" value="F:hydrolase activity"/>
    <property type="evidence" value="ECO:0007669"/>
    <property type="project" value="UniProtKB-KW"/>
</dbReference>
<dbReference type="SUPFAM" id="SSF53474">
    <property type="entry name" value="alpha/beta-Hydrolases"/>
    <property type="match status" value="1"/>
</dbReference>
<comment type="caution">
    <text evidence="3">The sequence shown here is derived from an EMBL/GenBank/DDBJ whole genome shotgun (WGS) entry which is preliminary data.</text>
</comment>
<keyword evidence="4" id="KW-1185">Reference proteome</keyword>
<evidence type="ECO:0000259" key="2">
    <source>
        <dbReference type="Pfam" id="PF03959"/>
    </source>
</evidence>